<dbReference type="KEGG" id="ado:A6F68_00246"/>
<dbReference type="PATRIC" id="fig|692370.5.peg.254"/>
<dbReference type="Pfam" id="PF01451">
    <property type="entry name" value="LMWPc"/>
    <property type="match status" value="1"/>
</dbReference>
<feature type="domain" description="Phosphotyrosine protein phosphatase I" evidence="2">
    <location>
        <begin position="2"/>
        <end position="138"/>
    </location>
</feature>
<gene>
    <name evidence="3" type="primary">arsC_1</name>
    <name evidence="3" type="ORF">A6F68_00246</name>
</gene>
<dbReference type="STRING" id="692370.A6F68_00246"/>
<sequence length="165" mass="17648">MKRVLFLCTANSARSILAEAILARKGAGRFQALSAGSKPRGEPNPLALRLLVERGHEVRDLRSKSWDEFAGSGAAAVDLVITVCDNAAGESCPVWPGHPVQAHWGIPDPAGEGHDGALDDFALAYDRLAERIDRLLALDEARLEPREWRDAVAAIGRECEGATGG</sequence>
<dbReference type="CDD" id="cd16345">
    <property type="entry name" value="LMWP_ArsC"/>
    <property type="match status" value="1"/>
</dbReference>
<name>A0A1B2A9J1_9SPHN</name>
<proteinExistence type="predicted"/>
<dbReference type="InterPro" id="IPR023485">
    <property type="entry name" value="Ptyr_pPase"/>
</dbReference>
<keyword evidence="3" id="KW-0378">Hydrolase</keyword>
<dbReference type="SMART" id="SM00226">
    <property type="entry name" value="LMWPc"/>
    <property type="match status" value="1"/>
</dbReference>
<dbReference type="PANTHER" id="PTHR43428:SF1">
    <property type="entry name" value="ARSENATE REDUCTASE"/>
    <property type="match status" value="1"/>
</dbReference>
<dbReference type="InterPro" id="IPR036196">
    <property type="entry name" value="Ptyr_pPase_sf"/>
</dbReference>
<evidence type="ECO:0000256" key="1">
    <source>
        <dbReference type="ARBA" id="ARBA00022849"/>
    </source>
</evidence>
<keyword evidence="4" id="KW-1185">Reference proteome</keyword>
<dbReference type="Gene3D" id="3.40.50.2300">
    <property type="match status" value="1"/>
</dbReference>
<accession>A0A1B2A9J1</accession>
<protein>
    <submittedName>
        <fullName evidence="3">Protein ArsC</fullName>
        <ecNumber evidence="3">3.1.3.48</ecNumber>
    </submittedName>
</protein>
<evidence type="ECO:0000313" key="4">
    <source>
        <dbReference type="Proteomes" id="UP000092932"/>
    </source>
</evidence>
<dbReference type="EC" id="3.1.3.48" evidence="3"/>
<reference evidence="3 4" key="1">
    <citation type="submission" date="2016-07" db="EMBL/GenBank/DDBJ databases">
        <title>Complete genome sequence of Altererythrobacter dongtanensis KCTC 22672, a type strain with esterase isolated from tidal flat.</title>
        <authorList>
            <person name="Cheng H."/>
            <person name="Wu Y.-H."/>
            <person name="Zhou P."/>
            <person name="Huo Y.-Y."/>
            <person name="Wang C.-S."/>
            <person name="Xu X.-W."/>
        </authorList>
    </citation>
    <scope>NUCLEOTIDE SEQUENCE [LARGE SCALE GENOMIC DNA]</scope>
    <source>
        <strain evidence="3 4">KCTC 22672</strain>
    </source>
</reference>
<dbReference type="OrthoDB" id="9793058at2"/>
<keyword evidence="1" id="KW-0059">Arsenical resistance</keyword>
<dbReference type="SUPFAM" id="SSF52788">
    <property type="entry name" value="Phosphotyrosine protein phosphatases I"/>
    <property type="match status" value="1"/>
</dbReference>
<dbReference type="GO" id="GO:0004725">
    <property type="term" value="F:protein tyrosine phosphatase activity"/>
    <property type="evidence" value="ECO:0007669"/>
    <property type="project" value="UniProtKB-EC"/>
</dbReference>
<organism evidence="3 4">
    <name type="scientific">Tsuneonella dongtanensis</name>
    <dbReference type="NCBI Taxonomy" id="692370"/>
    <lineage>
        <taxon>Bacteria</taxon>
        <taxon>Pseudomonadati</taxon>
        <taxon>Pseudomonadota</taxon>
        <taxon>Alphaproteobacteria</taxon>
        <taxon>Sphingomonadales</taxon>
        <taxon>Erythrobacteraceae</taxon>
        <taxon>Tsuneonella</taxon>
    </lineage>
</organism>
<dbReference type="PANTHER" id="PTHR43428">
    <property type="entry name" value="ARSENATE REDUCTASE"/>
    <property type="match status" value="1"/>
</dbReference>
<dbReference type="EMBL" id="CP016591">
    <property type="protein sequence ID" value="ANY18781.1"/>
    <property type="molecule type" value="Genomic_DNA"/>
</dbReference>
<dbReference type="GO" id="GO:0046685">
    <property type="term" value="P:response to arsenic-containing substance"/>
    <property type="evidence" value="ECO:0007669"/>
    <property type="project" value="UniProtKB-KW"/>
</dbReference>
<dbReference type="Proteomes" id="UP000092932">
    <property type="component" value="Chromosome"/>
</dbReference>
<evidence type="ECO:0000313" key="3">
    <source>
        <dbReference type="EMBL" id="ANY18781.1"/>
    </source>
</evidence>
<dbReference type="AlphaFoldDB" id="A0A1B2A9J1"/>
<evidence type="ECO:0000259" key="2">
    <source>
        <dbReference type="SMART" id="SM00226"/>
    </source>
</evidence>